<dbReference type="SUPFAM" id="SSF55781">
    <property type="entry name" value="GAF domain-like"/>
    <property type="match status" value="1"/>
</dbReference>
<evidence type="ECO:0000313" key="3">
    <source>
        <dbReference type="EMBL" id="QRQ81738.1"/>
    </source>
</evidence>
<dbReference type="Gene3D" id="3.30.450.40">
    <property type="match status" value="1"/>
</dbReference>
<dbReference type="AlphaFoldDB" id="A0A892ZH06"/>
<comment type="similarity">
    <text evidence="1">Belongs to the free Met sulfoxide reductase family.</text>
</comment>
<dbReference type="Pfam" id="PF13185">
    <property type="entry name" value="GAF_2"/>
    <property type="match status" value="1"/>
</dbReference>
<feature type="domain" description="GAF" evidence="2">
    <location>
        <begin position="31"/>
        <end position="168"/>
    </location>
</feature>
<reference evidence="3" key="1">
    <citation type="submission" date="2021-02" db="EMBL/GenBank/DDBJ databases">
        <title>Neisseriaceae sp. 26B isolated from the cloaca of a Common Toad-headed Turtle (Mesoclemmys nasuta).</title>
        <authorList>
            <person name="Spergser J."/>
            <person name="Busse H.-J."/>
        </authorList>
    </citation>
    <scope>NUCLEOTIDE SEQUENCE</scope>
    <source>
        <strain evidence="3">26B</strain>
    </source>
</reference>
<dbReference type="SMART" id="SM00065">
    <property type="entry name" value="GAF"/>
    <property type="match status" value="1"/>
</dbReference>
<evidence type="ECO:0000256" key="1">
    <source>
        <dbReference type="ARBA" id="ARBA00038454"/>
    </source>
</evidence>
<dbReference type="InterPro" id="IPR003018">
    <property type="entry name" value="GAF"/>
</dbReference>
<organism evidence="3 4">
    <name type="scientific">Paralysiella testudinis</name>
    <dbReference type="NCBI Taxonomy" id="2809020"/>
    <lineage>
        <taxon>Bacteria</taxon>
        <taxon>Pseudomonadati</taxon>
        <taxon>Pseudomonadota</taxon>
        <taxon>Betaproteobacteria</taxon>
        <taxon>Neisseriales</taxon>
        <taxon>Neisseriaceae</taxon>
        <taxon>Paralysiella</taxon>
    </lineage>
</organism>
<dbReference type="PANTHER" id="PTHR21021:SF15">
    <property type="entry name" value="FREE METHIONINE-R-SULFOXIDE REDUCTASE"/>
    <property type="match status" value="1"/>
</dbReference>
<dbReference type="KEGG" id="ptes:JQU52_13830"/>
<dbReference type="PANTHER" id="PTHR21021">
    <property type="entry name" value="GAF/PUTATIVE CYTOSKELETAL PROTEIN"/>
    <property type="match status" value="1"/>
</dbReference>
<dbReference type="RefSeq" id="WP_230339035.1">
    <property type="nucleotide sequence ID" value="NZ_CP069798.1"/>
</dbReference>
<dbReference type="FunFam" id="3.30.450.40:FF:000008">
    <property type="entry name" value="GAF domain-containing proteins"/>
    <property type="match status" value="1"/>
</dbReference>
<gene>
    <name evidence="3" type="ORF">JQU52_13830</name>
</gene>
<accession>A0A892ZH06</accession>
<protein>
    <submittedName>
        <fullName evidence="3">GAF domain-containing protein</fullName>
    </submittedName>
</protein>
<dbReference type="EMBL" id="CP069798">
    <property type="protein sequence ID" value="QRQ81738.1"/>
    <property type="molecule type" value="Genomic_DNA"/>
</dbReference>
<dbReference type="InterPro" id="IPR051330">
    <property type="entry name" value="Phosphatase_reg/MetRdx"/>
</dbReference>
<dbReference type="GO" id="GO:0033745">
    <property type="term" value="F:L-methionine-(R)-S-oxide reductase activity"/>
    <property type="evidence" value="ECO:0007669"/>
    <property type="project" value="TreeGrafter"/>
</dbReference>
<evidence type="ECO:0000259" key="2">
    <source>
        <dbReference type="SMART" id="SM00065"/>
    </source>
</evidence>
<keyword evidence="4" id="KW-1185">Reference proteome</keyword>
<dbReference type="GO" id="GO:0005829">
    <property type="term" value="C:cytosol"/>
    <property type="evidence" value="ECO:0007669"/>
    <property type="project" value="TreeGrafter"/>
</dbReference>
<sequence>MHTIKLNSHDKASRYRQLLPQLTALIEDETDLTANLANICAALKDSFDWLWVGFYRADNHTRQLILGPFQGPPACTRIAHGRGVCGQAWAAAQTLVVADVNAHPDHIACSSLAQSEIVVPVLDGHNNVALVLDVDADHTACFDQTDAQYLQQLAALISRHHFSSPTTTQGL</sequence>
<dbReference type="Proteomes" id="UP000653156">
    <property type="component" value="Chromosome"/>
</dbReference>
<dbReference type="InterPro" id="IPR029016">
    <property type="entry name" value="GAF-like_dom_sf"/>
</dbReference>
<proteinExistence type="inferred from homology"/>
<evidence type="ECO:0000313" key="4">
    <source>
        <dbReference type="Proteomes" id="UP000653156"/>
    </source>
</evidence>
<name>A0A892ZH06_9NEIS</name>